<proteinExistence type="predicted"/>
<name>A0A0N4Y258_NIPBR</name>
<evidence type="ECO:0000313" key="1">
    <source>
        <dbReference type="EMBL" id="VDL73354.1"/>
    </source>
</evidence>
<gene>
    <name evidence="1" type="ORF">NBR_LOCUS9765</name>
</gene>
<dbReference type="AlphaFoldDB" id="A0A0N4Y258"/>
<reference evidence="1 2" key="2">
    <citation type="submission" date="2018-11" db="EMBL/GenBank/DDBJ databases">
        <authorList>
            <consortium name="Pathogen Informatics"/>
        </authorList>
    </citation>
    <scope>NUCLEOTIDE SEQUENCE [LARGE SCALE GENOMIC DNA]</scope>
</reference>
<keyword evidence="2" id="KW-1185">Reference proteome</keyword>
<dbReference type="WBParaSite" id="NBR_0000976401-mRNA-1">
    <property type="protein sequence ID" value="NBR_0000976401-mRNA-1"/>
    <property type="gene ID" value="NBR_0000976401"/>
</dbReference>
<accession>A0A0N4Y258</accession>
<dbReference type="EMBL" id="UYSL01020191">
    <property type="protein sequence ID" value="VDL73354.1"/>
    <property type="molecule type" value="Genomic_DNA"/>
</dbReference>
<evidence type="ECO:0000313" key="3">
    <source>
        <dbReference type="WBParaSite" id="NBR_0000976401-mRNA-1"/>
    </source>
</evidence>
<dbReference type="Proteomes" id="UP000271162">
    <property type="component" value="Unassembled WGS sequence"/>
</dbReference>
<protein>
    <submittedName>
        <fullName evidence="3">FH2 domain-containing protein</fullName>
    </submittedName>
</protein>
<reference evidence="3" key="1">
    <citation type="submission" date="2017-02" db="UniProtKB">
        <authorList>
            <consortium name="WormBaseParasite"/>
        </authorList>
    </citation>
    <scope>IDENTIFICATION</scope>
</reference>
<evidence type="ECO:0000313" key="2">
    <source>
        <dbReference type="Proteomes" id="UP000271162"/>
    </source>
</evidence>
<organism evidence="3">
    <name type="scientific">Nippostrongylus brasiliensis</name>
    <name type="common">Rat hookworm</name>
    <dbReference type="NCBI Taxonomy" id="27835"/>
    <lineage>
        <taxon>Eukaryota</taxon>
        <taxon>Metazoa</taxon>
        <taxon>Ecdysozoa</taxon>
        <taxon>Nematoda</taxon>
        <taxon>Chromadorea</taxon>
        <taxon>Rhabditida</taxon>
        <taxon>Rhabditina</taxon>
        <taxon>Rhabditomorpha</taxon>
        <taxon>Strongyloidea</taxon>
        <taxon>Heligmosomidae</taxon>
        <taxon>Nippostrongylus</taxon>
    </lineage>
</organism>
<sequence length="163" mass="19050">MKYLETHTATICFERETGVALEKQHDDISEIKTLVRKLYTIAPRPETYGINFSIMPREKVARLKTLHGKDMKGFALHLEKLLYESHLDDLIKTVDKRLETVELVEFIKQCCFFYYGVREDAKETAWSSVKGALNSRVRRNRSTQNRVDKENIVQSDPFAYESE</sequence>